<evidence type="ECO:0000313" key="2">
    <source>
        <dbReference type="Proteomes" id="UP000006931"/>
    </source>
</evidence>
<gene>
    <name evidence="1" type="ORF">rpr22_0621</name>
</gene>
<evidence type="ECO:0000313" key="1">
    <source>
        <dbReference type="EMBL" id="ADE30131.1"/>
    </source>
</evidence>
<protein>
    <submittedName>
        <fullName evidence="1">Succinyl-CoA:3-ketoacid-coenzyme Atransferase subunit B (Succinyl CoA:3-oxoacid CoA-transferase) (OXCTB)</fullName>
    </submittedName>
</protein>
<dbReference type="Proteomes" id="UP000006931">
    <property type="component" value="Chromosome"/>
</dbReference>
<dbReference type="KEGG" id="rpq:rpr22_0621"/>
<dbReference type="AlphaFoldDB" id="D5AXJ2"/>
<sequence length="41" mass="4848">MPYARKEDNNLINDGKQTITAIPERSYFSNNFGYLEFYTLI</sequence>
<proteinExistence type="predicted"/>
<dbReference type="HOGENOM" id="CLU_3275926_0_0_5"/>
<dbReference type="PATRIC" id="fig|449216.3.peg.601"/>
<dbReference type="EMBL" id="CP001584">
    <property type="protein sequence ID" value="ADE30131.1"/>
    <property type="molecule type" value="Genomic_DNA"/>
</dbReference>
<organism evidence="1 2">
    <name type="scientific">Rickettsia prowazekii (strain Rp22)</name>
    <dbReference type="NCBI Taxonomy" id="449216"/>
    <lineage>
        <taxon>Bacteria</taxon>
        <taxon>Pseudomonadati</taxon>
        <taxon>Pseudomonadota</taxon>
        <taxon>Alphaproteobacteria</taxon>
        <taxon>Rickettsiales</taxon>
        <taxon>Rickettsiaceae</taxon>
        <taxon>Rickettsieae</taxon>
        <taxon>Rickettsia</taxon>
        <taxon>typhus group</taxon>
    </lineage>
</organism>
<name>D5AXJ2_RICPP</name>
<reference evidence="1 2" key="1">
    <citation type="journal article" date="2010" name="Genome Res.">
        <title>Genomic, proteomic, and transcriptomic analysis of virulent and avirulent Rickettsia prowazekii reveals its adaptive mutation capabilities.</title>
        <authorList>
            <person name="Bechah Y."/>
            <person name="El Karkouri K."/>
            <person name="Mediannikov O."/>
            <person name="Leroy Q."/>
            <person name="Pelletier N."/>
            <person name="Robert C."/>
            <person name="Medigue C."/>
            <person name="Mege J.L."/>
            <person name="Raoult D."/>
        </authorList>
    </citation>
    <scope>NUCLEOTIDE SEQUENCE [LARGE SCALE GENOMIC DNA]</scope>
    <source>
        <strain evidence="1 2">Rp22</strain>
    </source>
</reference>
<accession>D5AXJ2</accession>